<name>A0A1H3Y450_9BACT</name>
<dbReference type="OrthoDB" id="9792569at2"/>
<dbReference type="CDD" id="cd01045">
    <property type="entry name" value="Ferritin_like_AB"/>
    <property type="match status" value="1"/>
</dbReference>
<dbReference type="GO" id="GO:0046872">
    <property type="term" value="F:metal ion binding"/>
    <property type="evidence" value="ECO:0007669"/>
    <property type="project" value="InterPro"/>
</dbReference>
<dbReference type="Pfam" id="PF02915">
    <property type="entry name" value="Rubrerythrin"/>
    <property type="match status" value="1"/>
</dbReference>
<dbReference type="InterPro" id="IPR003251">
    <property type="entry name" value="Rr_diiron-bd_dom"/>
</dbReference>
<sequence>MNVFDYALKMELDGKAFYEKLAQETESEGLQKIFSELAEDEQKHYDIFAQLKKNQNIDSMPDSVALEGAKNIFSQMQEDLSAQKLLKTNLDAYQHAMQAEKESAKLYRDAAAKEDSPEVKALLLKIAIEEDKHFNILENIFDFVNAPTQSLVWGEFSNLNEY</sequence>
<dbReference type="PANTHER" id="PTHR33531">
    <property type="entry name" value="RUBRERYTHRIN SUBFAMILY"/>
    <property type="match status" value="1"/>
</dbReference>
<evidence type="ECO:0000313" key="2">
    <source>
        <dbReference type="EMBL" id="SEA06497.1"/>
    </source>
</evidence>
<dbReference type="STRING" id="37625.SAMN05660420_01091"/>
<evidence type="ECO:0000259" key="1">
    <source>
        <dbReference type="Pfam" id="PF02915"/>
    </source>
</evidence>
<dbReference type="Gene3D" id="1.20.1260.10">
    <property type="match status" value="1"/>
</dbReference>
<dbReference type="AlphaFoldDB" id="A0A1H3Y450"/>
<gene>
    <name evidence="2" type="ORF">SAMN05660420_01091</name>
</gene>
<proteinExistence type="predicted"/>
<dbReference type="GO" id="GO:0016491">
    <property type="term" value="F:oxidoreductase activity"/>
    <property type="evidence" value="ECO:0007669"/>
    <property type="project" value="InterPro"/>
</dbReference>
<dbReference type="Proteomes" id="UP000199409">
    <property type="component" value="Unassembled WGS sequence"/>
</dbReference>
<accession>A0A1H3Y450</accession>
<dbReference type="SUPFAM" id="SSF47240">
    <property type="entry name" value="Ferritin-like"/>
    <property type="match status" value="1"/>
</dbReference>
<feature type="domain" description="Rubrerythrin diiron-binding" evidence="1">
    <location>
        <begin position="4"/>
        <end position="139"/>
    </location>
</feature>
<reference evidence="2 3" key="1">
    <citation type="submission" date="2016-10" db="EMBL/GenBank/DDBJ databases">
        <authorList>
            <person name="de Groot N.N."/>
        </authorList>
    </citation>
    <scope>NUCLEOTIDE SEQUENCE [LARGE SCALE GENOMIC DNA]</scope>
    <source>
        <strain evidence="2 3">DSM 7343</strain>
    </source>
</reference>
<evidence type="ECO:0000313" key="3">
    <source>
        <dbReference type="Proteomes" id="UP000199409"/>
    </source>
</evidence>
<organism evidence="2 3">
    <name type="scientific">Desulfuromusa kysingii</name>
    <dbReference type="NCBI Taxonomy" id="37625"/>
    <lineage>
        <taxon>Bacteria</taxon>
        <taxon>Pseudomonadati</taxon>
        <taxon>Thermodesulfobacteriota</taxon>
        <taxon>Desulfuromonadia</taxon>
        <taxon>Desulfuromonadales</taxon>
        <taxon>Geopsychrobacteraceae</taxon>
        <taxon>Desulfuromusa</taxon>
    </lineage>
</organism>
<dbReference type="RefSeq" id="WP_092345541.1">
    <property type="nucleotide sequence ID" value="NZ_FNQN01000003.1"/>
</dbReference>
<dbReference type="PANTHER" id="PTHR33531:SF7">
    <property type="entry name" value="HYPOTHETICAL MEMBRANE PROTEIN, CONSERVED"/>
    <property type="match status" value="1"/>
</dbReference>
<protein>
    <submittedName>
        <fullName evidence="2">Rubrerythrin</fullName>
    </submittedName>
</protein>
<keyword evidence="3" id="KW-1185">Reference proteome</keyword>
<dbReference type="InterPro" id="IPR009078">
    <property type="entry name" value="Ferritin-like_SF"/>
</dbReference>
<dbReference type="EMBL" id="FNQN01000003">
    <property type="protein sequence ID" value="SEA06497.1"/>
    <property type="molecule type" value="Genomic_DNA"/>
</dbReference>
<dbReference type="InterPro" id="IPR012347">
    <property type="entry name" value="Ferritin-like"/>
</dbReference>